<dbReference type="Proteomes" id="UP001228113">
    <property type="component" value="Chromosome"/>
</dbReference>
<evidence type="ECO:0000256" key="1">
    <source>
        <dbReference type="ARBA" id="ARBA00004117"/>
    </source>
</evidence>
<evidence type="ECO:0000313" key="10">
    <source>
        <dbReference type="Proteomes" id="UP001228113"/>
    </source>
</evidence>
<dbReference type="AlphaFoldDB" id="A0AA48KCU6"/>
<dbReference type="PANTHER" id="PTHR30435">
    <property type="entry name" value="FLAGELLAR PROTEIN"/>
    <property type="match status" value="1"/>
</dbReference>
<evidence type="ECO:0000313" key="9">
    <source>
        <dbReference type="EMBL" id="BDU77481.1"/>
    </source>
</evidence>
<evidence type="ECO:0000256" key="2">
    <source>
        <dbReference type="ARBA" id="ARBA00009677"/>
    </source>
</evidence>
<reference evidence="9" key="1">
    <citation type="journal article" date="2023" name="Int. J. Syst. Evol. Microbiol.">
        <title>Mesoterricola silvestris gen. nov., sp. nov., Mesoterricola sediminis sp. nov., Geothrix oryzae sp. nov., Geothrix edaphica sp. nov., Geothrix rubra sp. nov., and Geothrix limicola sp. nov., six novel members of Acidobacteriota isolated from soils.</title>
        <authorList>
            <person name="Itoh H."/>
            <person name="Sugisawa Y."/>
            <person name="Mise K."/>
            <person name="Xu Z."/>
            <person name="Kuniyasu M."/>
            <person name="Ushijima N."/>
            <person name="Kawano K."/>
            <person name="Kobayashi E."/>
            <person name="Shiratori Y."/>
            <person name="Masuda Y."/>
            <person name="Senoo K."/>
        </authorList>
    </citation>
    <scope>NUCLEOTIDE SEQUENCE</scope>
    <source>
        <strain evidence="9">W786</strain>
    </source>
</reference>
<dbReference type="PANTHER" id="PTHR30435:SF12">
    <property type="entry name" value="FLAGELLAR BASAL BODY ROD PROTEIN FLGB"/>
    <property type="match status" value="1"/>
</dbReference>
<dbReference type="GO" id="GO:0030694">
    <property type="term" value="C:bacterial-type flagellum basal body, rod"/>
    <property type="evidence" value="ECO:0007669"/>
    <property type="project" value="InterPro"/>
</dbReference>
<gene>
    <name evidence="9" type="primary">flgB</name>
    <name evidence="9" type="ORF">METESE_24390</name>
</gene>
<keyword evidence="9" id="KW-0282">Flagellum</keyword>
<dbReference type="InterPro" id="IPR001444">
    <property type="entry name" value="Flag_bb_rod_N"/>
</dbReference>
<dbReference type="NCBIfam" id="TIGR01396">
    <property type="entry name" value="FlgB"/>
    <property type="match status" value="1"/>
</dbReference>
<evidence type="ECO:0000256" key="3">
    <source>
        <dbReference type="ARBA" id="ARBA00014376"/>
    </source>
</evidence>
<keyword evidence="9" id="KW-0966">Cell projection</keyword>
<proteinExistence type="inferred from homology"/>
<dbReference type="EMBL" id="AP027081">
    <property type="protein sequence ID" value="BDU77481.1"/>
    <property type="molecule type" value="Genomic_DNA"/>
</dbReference>
<keyword evidence="9" id="KW-0969">Cilium</keyword>
<comment type="subcellular location">
    <subcellularLocation>
        <location evidence="1 6">Bacterial flagellum basal body</location>
    </subcellularLocation>
</comment>
<evidence type="ECO:0000256" key="4">
    <source>
        <dbReference type="ARBA" id="ARBA00023143"/>
    </source>
</evidence>
<feature type="region of interest" description="Disordered" evidence="7">
    <location>
        <begin position="64"/>
        <end position="95"/>
    </location>
</feature>
<feature type="compositionally biased region" description="Basic and acidic residues" evidence="7">
    <location>
        <begin position="86"/>
        <end position="95"/>
    </location>
</feature>
<dbReference type="PIRSF" id="PIRSF002889">
    <property type="entry name" value="Rod_FlgB"/>
    <property type="match status" value="1"/>
</dbReference>
<dbReference type="Pfam" id="PF00460">
    <property type="entry name" value="Flg_bb_rod"/>
    <property type="match status" value="1"/>
</dbReference>
<protein>
    <recommendedName>
        <fullName evidence="3 6">Flagellar basal body rod protein FlgB</fullName>
    </recommendedName>
</protein>
<accession>A0AA48KCU6</accession>
<dbReference type="InterPro" id="IPR019776">
    <property type="entry name" value="Flagellar_basal_body_rod_CS"/>
</dbReference>
<evidence type="ECO:0000259" key="8">
    <source>
        <dbReference type="Pfam" id="PF00460"/>
    </source>
</evidence>
<evidence type="ECO:0000256" key="7">
    <source>
        <dbReference type="SAM" id="MobiDB-lite"/>
    </source>
</evidence>
<dbReference type="RefSeq" id="WP_243346600.1">
    <property type="nucleotide sequence ID" value="NZ_AP027081.1"/>
</dbReference>
<keyword evidence="4 6" id="KW-0975">Bacterial flagellum</keyword>
<dbReference type="InterPro" id="IPR006300">
    <property type="entry name" value="FlgB"/>
</dbReference>
<comment type="subunit">
    <text evidence="6">The basal body constitutes a major portion of the flagellar organelle and consists of a number of rings mounted on a central rod.</text>
</comment>
<keyword evidence="10" id="KW-1185">Reference proteome</keyword>
<feature type="domain" description="Flagellar basal body rod protein N-terminal" evidence="8">
    <location>
        <begin position="12"/>
        <end position="41"/>
    </location>
</feature>
<comment type="function">
    <text evidence="5 6">Structural component of flagellum, the bacterial motility apparatus. Part of the rod structure of flagellar basal body.</text>
</comment>
<comment type="similarity">
    <text evidence="2 6">Belongs to the flagella basal body rod proteins family.</text>
</comment>
<dbReference type="PROSITE" id="PS00588">
    <property type="entry name" value="FLAGELLA_BB_ROD"/>
    <property type="match status" value="1"/>
</dbReference>
<name>A0AA48KCU6_9BACT</name>
<evidence type="ECO:0000256" key="6">
    <source>
        <dbReference type="PIRNR" id="PIRNR002889"/>
    </source>
</evidence>
<sequence>MFDLVSNNPMIQLSARGMTLASQRMGLIASNLANIDTPGYRTRDFDFETAFKAEMDKLDRQFRPSPGQAAEVAGPVDTPPATHPLDITDERNDGNDVHLDRETAALAKTQQIYQFTSNLAQTELRLVLGAIRDAAK</sequence>
<evidence type="ECO:0000256" key="5">
    <source>
        <dbReference type="ARBA" id="ARBA00024934"/>
    </source>
</evidence>
<dbReference type="GO" id="GO:0071978">
    <property type="term" value="P:bacterial-type flagellum-dependent swarming motility"/>
    <property type="evidence" value="ECO:0007669"/>
    <property type="project" value="TreeGrafter"/>
</dbReference>
<dbReference type="KEGG" id="msea:METESE_24390"/>
<organism evidence="9 10">
    <name type="scientific">Mesoterricola sediminis</name>
    <dbReference type="NCBI Taxonomy" id="2927980"/>
    <lineage>
        <taxon>Bacteria</taxon>
        <taxon>Pseudomonadati</taxon>
        <taxon>Acidobacteriota</taxon>
        <taxon>Holophagae</taxon>
        <taxon>Holophagales</taxon>
        <taxon>Holophagaceae</taxon>
        <taxon>Mesoterricola</taxon>
    </lineage>
</organism>